<dbReference type="Proteomes" id="UP000178082">
    <property type="component" value="Unassembled WGS sequence"/>
</dbReference>
<dbReference type="AlphaFoldDB" id="A0A1F7SKU9"/>
<dbReference type="GO" id="GO:0016051">
    <property type="term" value="P:carbohydrate biosynthetic process"/>
    <property type="evidence" value="ECO:0007669"/>
    <property type="project" value="InterPro"/>
</dbReference>
<dbReference type="Pfam" id="PF03102">
    <property type="entry name" value="NeuB"/>
    <property type="match status" value="1"/>
</dbReference>
<organism evidence="2 3">
    <name type="scientific">Candidatus Schekmanbacteria bacterium RIFCSPLOWO2_12_FULL_38_15</name>
    <dbReference type="NCBI Taxonomy" id="1817883"/>
    <lineage>
        <taxon>Bacteria</taxon>
        <taxon>Candidatus Schekmaniibacteriota</taxon>
    </lineage>
</organism>
<evidence type="ECO:0000313" key="2">
    <source>
        <dbReference type="EMBL" id="OGL54402.1"/>
    </source>
</evidence>
<proteinExistence type="predicted"/>
<comment type="caution">
    <text evidence="2">The sequence shown here is derived from an EMBL/GenBank/DDBJ whole genome shotgun (WGS) entry which is preliminary data.</text>
</comment>
<sequence length="295" mass="34228">MHLNPYANQEKLPFMIAEIGINHNGDVEIAKKLIDMAKECGADAVKFQKRTIDIVYTKELLDSPRQSPWGMTQRAQKEGLELGKKEYDEIHSYCREKEIYWFASAWDEKSQEFLRQYDLLFNKIASTMLTHKILVDMVVEEGKHTFISTGMSNFEQIDRVVSIFEKKRCPYTLMHCISVYPCPDEWCNVEMIKTLKDKYKCPVGYSGHEAGVLPSVLATTLGAVAIERHITIDRTMYGSDQSSSLEKHGLELVMRDTRRVKQILGSGKKIIIPEEEKVAYKLRYFREDGFRWHEE</sequence>
<evidence type="ECO:0000313" key="3">
    <source>
        <dbReference type="Proteomes" id="UP000178082"/>
    </source>
</evidence>
<protein>
    <submittedName>
        <fullName evidence="2">N-acetylneuraminate synthase</fullName>
    </submittedName>
</protein>
<dbReference type="Gene3D" id="3.20.20.70">
    <property type="entry name" value="Aldolase class I"/>
    <property type="match status" value="1"/>
</dbReference>
<dbReference type="EMBL" id="MGDI01000012">
    <property type="protein sequence ID" value="OGL54402.1"/>
    <property type="molecule type" value="Genomic_DNA"/>
</dbReference>
<dbReference type="InterPro" id="IPR013132">
    <property type="entry name" value="PseI/NeuA/B-like_N"/>
</dbReference>
<feature type="domain" description="PseI/NeuA/B-like" evidence="1">
    <location>
        <begin position="33"/>
        <end position="269"/>
    </location>
</feature>
<evidence type="ECO:0000259" key="1">
    <source>
        <dbReference type="Pfam" id="PF03102"/>
    </source>
</evidence>
<dbReference type="GO" id="GO:0047444">
    <property type="term" value="F:N-acylneuraminate-9-phosphate synthase activity"/>
    <property type="evidence" value="ECO:0007669"/>
    <property type="project" value="TreeGrafter"/>
</dbReference>
<gene>
    <name evidence="2" type="ORF">A3G31_12225</name>
</gene>
<dbReference type="PANTHER" id="PTHR42966">
    <property type="entry name" value="N-ACETYLNEURAMINATE SYNTHASE"/>
    <property type="match status" value="1"/>
</dbReference>
<dbReference type="InterPro" id="IPR051690">
    <property type="entry name" value="PseI-like"/>
</dbReference>
<dbReference type="STRING" id="1817883.A3G31_12225"/>
<reference evidence="2 3" key="1">
    <citation type="journal article" date="2016" name="Nat. Commun.">
        <title>Thousands of microbial genomes shed light on interconnected biogeochemical processes in an aquifer system.</title>
        <authorList>
            <person name="Anantharaman K."/>
            <person name="Brown C.T."/>
            <person name="Hug L.A."/>
            <person name="Sharon I."/>
            <person name="Castelle C.J."/>
            <person name="Probst A.J."/>
            <person name="Thomas B.C."/>
            <person name="Singh A."/>
            <person name="Wilkins M.J."/>
            <person name="Karaoz U."/>
            <person name="Brodie E.L."/>
            <person name="Williams K.H."/>
            <person name="Hubbard S.S."/>
            <person name="Banfield J.F."/>
        </authorList>
    </citation>
    <scope>NUCLEOTIDE SEQUENCE [LARGE SCALE GENOMIC DNA]</scope>
</reference>
<dbReference type="PANTHER" id="PTHR42966:SF3">
    <property type="entry name" value="BLR5971 PROTEIN"/>
    <property type="match status" value="1"/>
</dbReference>
<accession>A0A1F7SKU9</accession>
<dbReference type="InterPro" id="IPR013785">
    <property type="entry name" value="Aldolase_TIM"/>
</dbReference>
<name>A0A1F7SKU9_9BACT</name>
<dbReference type="SUPFAM" id="SSF51569">
    <property type="entry name" value="Aldolase"/>
    <property type="match status" value="1"/>
</dbReference>